<evidence type="ECO:0000313" key="6">
    <source>
        <dbReference type="EMBL" id="WOH15392.1"/>
    </source>
</evidence>
<keyword evidence="2 4" id="KW-0863">Zinc-finger</keyword>
<dbReference type="PANTHER" id="PTHR46951">
    <property type="entry name" value="BED-TYPE DOMAIN-CONTAINING PROTEIN"/>
    <property type="match status" value="1"/>
</dbReference>
<organism evidence="6 7">
    <name type="scientific">Daucus carota subsp. sativus</name>
    <name type="common">Carrot</name>
    <dbReference type="NCBI Taxonomy" id="79200"/>
    <lineage>
        <taxon>Eukaryota</taxon>
        <taxon>Viridiplantae</taxon>
        <taxon>Streptophyta</taxon>
        <taxon>Embryophyta</taxon>
        <taxon>Tracheophyta</taxon>
        <taxon>Spermatophyta</taxon>
        <taxon>Magnoliopsida</taxon>
        <taxon>eudicotyledons</taxon>
        <taxon>Gunneridae</taxon>
        <taxon>Pentapetalae</taxon>
        <taxon>asterids</taxon>
        <taxon>campanulids</taxon>
        <taxon>Apiales</taxon>
        <taxon>Apiaceae</taxon>
        <taxon>Apioideae</taxon>
        <taxon>Scandiceae</taxon>
        <taxon>Daucinae</taxon>
        <taxon>Daucus</taxon>
        <taxon>Daucus sect. Daucus</taxon>
    </lineage>
</organism>
<reference evidence="6" key="2">
    <citation type="submission" date="2022-03" db="EMBL/GenBank/DDBJ databases">
        <title>Draft title - Genomic analysis of global carrot germplasm unveils the trajectory of domestication and the origin of high carotenoid orange carrot.</title>
        <authorList>
            <person name="Iorizzo M."/>
            <person name="Ellison S."/>
            <person name="Senalik D."/>
            <person name="Macko-Podgorni A."/>
            <person name="Grzebelus D."/>
            <person name="Bostan H."/>
            <person name="Rolling W."/>
            <person name="Curaba J."/>
            <person name="Simon P."/>
        </authorList>
    </citation>
    <scope>NUCLEOTIDE SEQUENCE</scope>
    <source>
        <tissue evidence="6">Leaf</tissue>
    </source>
</reference>
<sequence>MEPSPNTESSDILKPNSSDVGWEYAELINATNLRQVRCKLCRKELNGGINRLKYHVAGIKGNVKACPNSTPLDKERCKRALDELKKTKKEKKTTHSGGERGCRYC</sequence>
<evidence type="ECO:0000256" key="3">
    <source>
        <dbReference type="ARBA" id="ARBA00022833"/>
    </source>
</evidence>
<proteinExistence type="predicted"/>
<gene>
    <name evidence="6" type="ORF">DCAR_0934930</name>
</gene>
<dbReference type="PANTHER" id="PTHR46951:SF2">
    <property type="entry name" value="BED-TYPE DOMAIN-CONTAINING PROTEIN"/>
    <property type="match status" value="1"/>
</dbReference>
<dbReference type="PROSITE" id="PS50808">
    <property type="entry name" value="ZF_BED"/>
    <property type="match status" value="1"/>
</dbReference>
<evidence type="ECO:0000259" key="5">
    <source>
        <dbReference type="PROSITE" id="PS50808"/>
    </source>
</evidence>
<keyword evidence="3" id="KW-0862">Zinc</keyword>
<evidence type="ECO:0000256" key="2">
    <source>
        <dbReference type="ARBA" id="ARBA00022771"/>
    </source>
</evidence>
<dbReference type="AlphaFoldDB" id="A0AAF0XXR7"/>
<evidence type="ECO:0000256" key="1">
    <source>
        <dbReference type="ARBA" id="ARBA00022723"/>
    </source>
</evidence>
<dbReference type="InterPro" id="IPR003656">
    <property type="entry name" value="Znf_BED"/>
</dbReference>
<dbReference type="GO" id="GO:0008270">
    <property type="term" value="F:zinc ion binding"/>
    <property type="evidence" value="ECO:0007669"/>
    <property type="project" value="UniProtKB-KW"/>
</dbReference>
<evidence type="ECO:0000313" key="7">
    <source>
        <dbReference type="Proteomes" id="UP000077755"/>
    </source>
</evidence>
<feature type="domain" description="BED-type" evidence="5">
    <location>
        <begin position="16"/>
        <end position="84"/>
    </location>
</feature>
<protein>
    <recommendedName>
        <fullName evidence="5">BED-type domain-containing protein</fullName>
    </recommendedName>
</protein>
<keyword evidence="7" id="KW-1185">Reference proteome</keyword>
<dbReference type="EMBL" id="CP093351">
    <property type="protein sequence ID" value="WOH15392.1"/>
    <property type="molecule type" value="Genomic_DNA"/>
</dbReference>
<dbReference type="Pfam" id="PF02892">
    <property type="entry name" value="zf-BED"/>
    <property type="match status" value="1"/>
</dbReference>
<keyword evidence="1" id="KW-0479">Metal-binding</keyword>
<reference evidence="6" key="1">
    <citation type="journal article" date="2016" name="Nat. Genet.">
        <title>A high-quality carrot genome assembly provides new insights into carotenoid accumulation and asterid genome evolution.</title>
        <authorList>
            <person name="Iorizzo M."/>
            <person name="Ellison S."/>
            <person name="Senalik D."/>
            <person name="Zeng P."/>
            <person name="Satapoomin P."/>
            <person name="Huang J."/>
            <person name="Bowman M."/>
            <person name="Iovene M."/>
            <person name="Sanseverino W."/>
            <person name="Cavagnaro P."/>
            <person name="Yildiz M."/>
            <person name="Macko-Podgorni A."/>
            <person name="Moranska E."/>
            <person name="Grzebelus E."/>
            <person name="Grzebelus D."/>
            <person name="Ashrafi H."/>
            <person name="Zheng Z."/>
            <person name="Cheng S."/>
            <person name="Spooner D."/>
            <person name="Van Deynze A."/>
            <person name="Simon P."/>
        </authorList>
    </citation>
    <scope>NUCLEOTIDE SEQUENCE</scope>
    <source>
        <tissue evidence="6">Leaf</tissue>
    </source>
</reference>
<dbReference type="GO" id="GO:0003677">
    <property type="term" value="F:DNA binding"/>
    <property type="evidence" value="ECO:0007669"/>
    <property type="project" value="InterPro"/>
</dbReference>
<dbReference type="Proteomes" id="UP000077755">
    <property type="component" value="Chromosome 9"/>
</dbReference>
<accession>A0AAF0XXR7</accession>
<evidence type="ECO:0000256" key="4">
    <source>
        <dbReference type="PROSITE-ProRule" id="PRU00027"/>
    </source>
</evidence>
<name>A0AAF0XXR7_DAUCS</name>